<dbReference type="STRING" id="1302250.GCA_001313225_01936"/>
<accession>A0A1Z5IKP2</accession>
<keyword evidence="1" id="KW-0238">DNA-binding</keyword>
<dbReference type="GO" id="GO:0003677">
    <property type="term" value="F:DNA binding"/>
    <property type="evidence" value="ECO:0007669"/>
    <property type="project" value="UniProtKB-UniRule"/>
</dbReference>
<gene>
    <name evidence="3" type="ORF">IWT126_02055</name>
</gene>
<keyword evidence="4" id="KW-1185">Reference proteome</keyword>
<dbReference type="PANTHER" id="PTHR40516:SF1">
    <property type="entry name" value="ANTITOXIN CHPS-RELATED"/>
    <property type="match status" value="1"/>
</dbReference>
<name>A0A1Z5IKP2_9LACO</name>
<dbReference type="AlphaFoldDB" id="A0A1Z5IKP2"/>
<reference evidence="3 4" key="1">
    <citation type="submission" date="2015-11" db="EMBL/GenBank/DDBJ databases">
        <title>Draft genome sequences of new species of the genus Lactobacillus isolated from orchardgrass silage.</title>
        <authorList>
            <person name="Tohno M."/>
            <person name="Tanizawa Y."/>
            <person name="Arita M."/>
        </authorList>
    </citation>
    <scope>NUCLEOTIDE SEQUENCE [LARGE SCALE GENOMIC DNA]</scope>
    <source>
        <strain evidence="3 4">IWT126</strain>
    </source>
</reference>
<proteinExistence type="predicted"/>
<dbReference type="OrthoDB" id="9795766at2"/>
<dbReference type="Proteomes" id="UP000198402">
    <property type="component" value="Unassembled WGS sequence"/>
</dbReference>
<dbReference type="RefSeq" id="WP_054655172.1">
    <property type="nucleotide sequence ID" value="NZ_BBFL01000008.1"/>
</dbReference>
<comment type="caution">
    <text evidence="3">The sequence shown here is derived from an EMBL/GenBank/DDBJ whole genome shotgun (WGS) entry which is preliminary data.</text>
</comment>
<evidence type="ECO:0000259" key="2">
    <source>
        <dbReference type="PROSITE" id="PS51740"/>
    </source>
</evidence>
<evidence type="ECO:0000256" key="1">
    <source>
        <dbReference type="PROSITE-ProRule" id="PRU01076"/>
    </source>
</evidence>
<dbReference type="SUPFAM" id="SSF89447">
    <property type="entry name" value="AbrB/MazE/MraZ-like"/>
    <property type="match status" value="1"/>
</dbReference>
<dbReference type="PANTHER" id="PTHR40516">
    <property type="entry name" value="ANTITOXIN CHPS-RELATED"/>
    <property type="match status" value="1"/>
</dbReference>
<dbReference type="InterPro" id="IPR037914">
    <property type="entry name" value="SpoVT-AbrB_sf"/>
</dbReference>
<sequence>MDQTRKQETKITQWGHSKATRIPSSVIKQLNLENNDKLSISIENGSIVLTPLKKKPNNIHELFDGWIDDGVRDTEVDWGKPKGNEFKW</sequence>
<dbReference type="EMBL" id="BCMG01000011">
    <property type="protein sequence ID" value="GAX01991.1"/>
    <property type="molecule type" value="Genomic_DNA"/>
</dbReference>
<dbReference type="PROSITE" id="PS51740">
    <property type="entry name" value="SPOVT_ABRB"/>
    <property type="match status" value="1"/>
</dbReference>
<dbReference type="GO" id="GO:0097351">
    <property type="term" value="F:toxin sequestering activity"/>
    <property type="evidence" value="ECO:0007669"/>
    <property type="project" value="InterPro"/>
</dbReference>
<organism evidence="3 4">
    <name type="scientific">Secundilactobacillus silagei JCM 19001</name>
    <dbReference type="NCBI Taxonomy" id="1302250"/>
    <lineage>
        <taxon>Bacteria</taxon>
        <taxon>Bacillati</taxon>
        <taxon>Bacillota</taxon>
        <taxon>Bacilli</taxon>
        <taxon>Lactobacillales</taxon>
        <taxon>Lactobacillaceae</taxon>
        <taxon>Secundilactobacillus</taxon>
    </lineage>
</organism>
<protein>
    <submittedName>
        <fullName evidence="3">PbsX family transcriptional regulator</fullName>
    </submittedName>
</protein>
<feature type="domain" description="SpoVT-AbrB" evidence="2">
    <location>
        <begin position="9"/>
        <end position="54"/>
    </location>
</feature>
<dbReference type="SMART" id="SM00966">
    <property type="entry name" value="SpoVT_AbrB"/>
    <property type="match status" value="1"/>
</dbReference>
<evidence type="ECO:0000313" key="4">
    <source>
        <dbReference type="Proteomes" id="UP000198402"/>
    </source>
</evidence>
<dbReference type="InterPro" id="IPR007159">
    <property type="entry name" value="SpoVT-AbrB_dom"/>
</dbReference>
<dbReference type="InterPro" id="IPR039052">
    <property type="entry name" value="Antitox_PemI-like"/>
</dbReference>
<evidence type="ECO:0000313" key="3">
    <source>
        <dbReference type="EMBL" id="GAX01991.1"/>
    </source>
</evidence>
<dbReference type="Gene3D" id="2.10.260.10">
    <property type="match status" value="1"/>
</dbReference>
<dbReference type="Pfam" id="PF04014">
    <property type="entry name" value="MazE_antitoxin"/>
    <property type="match status" value="1"/>
</dbReference>